<accession>A0A502CHN6</accession>
<proteinExistence type="predicted"/>
<reference evidence="1 2" key="1">
    <citation type="journal article" date="2019" name="Environ. Microbiol.">
        <title>Species interactions and distinct microbial communities in high Arctic permafrost affected cryosols are associated with the CH4 and CO2 gas fluxes.</title>
        <authorList>
            <person name="Altshuler I."/>
            <person name="Hamel J."/>
            <person name="Turney S."/>
            <person name="Magnuson E."/>
            <person name="Levesque R."/>
            <person name="Greer C."/>
            <person name="Whyte L.G."/>
        </authorList>
    </citation>
    <scope>NUCLEOTIDE SEQUENCE [LARGE SCALE GENOMIC DNA]</scope>
    <source>
        <strain evidence="1 2">S5.1</strain>
    </source>
</reference>
<evidence type="ECO:0000313" key="1">
    <source>
        <dbReference type="EMBL" id="TPG13165.1"/>
    </source>
</evidence>
<comment type="caution">
    <text evidence="1">The sequence shown here is derived from an EMBL/GenBank/DDBJ whole genome shotgun (WGS) entry which is preliminary data.</text>
</comment>
<dbReference type="RefSeq" id="WP_140869873.1">
    <property type="nucleotide sequence ID" value="NZ_RCZK01000004.1"/>
</dbReference>
<organism evidence="1 2">
    <name type="scientific">Sphingomonas oligophenolica</name>
    <dbReference type="NCBI Taxonomy" id="301154"/>
    <lineage>
        <taxon>Bacteria</taxon>
        <taxon>Pseudomonadati</taxon>
        <taxon>Pseudomonadota</taxon>
        <taxon>Alphaproteobacteria</taxon>
        <taxon>Sphingomonadales</taxon>
        <taxon>Sphingomonadaceae</taxon>
        <taxon>Sphingomonas</taxon>
    </lineage>
</organism>
<dbReference type="AlphaFoldDB" id="A0A502CHN6"/>
<protein>
    <submittedName>
        <fullName evidence="1">Uncharacterized protein</fullName>
    </submittedName>
</protein>
<gene>
    <name evidence="1" type="ORF">EAH84_07130</name>
</gene>
<name>A0A502CHN6_9SPHN</name>
<sequence>MNREQEAAIVQAFIDELGAGPHTGTEAFRAFLGLEAISGQLFEGLGGDPWQQVHALLNRRGVTSG</sequence>
<dbReference type="EMBL" id="RCZK01000004">
    <property type="protein sequence ID" value="TPG13165.1"/>
    <property type="molecule type" value="Genomic_DNA"/>
</dbReference>
<keyword evidence="2" id="KW-1185">Reference proteome</keyword>
<dbReference type="Proteomes" id="UP000318413">
    <property type="component" value="Unassembled WGS sequence"/>
</dbReference>
<evidence type="ECO:0000313" key="2">
    <source>
        <dbReference type="Proteomes" id="UP000318413"/>
    </source>
</evidence>